<name>Q14VR5_9VIRU</name>
<evidence type="ECO:0000313" key="2">
    <source>
        <dbReference type="Proteomes" id="UP000011238"/>
    </source>
</evidence>
<dbReference type="EMBL" id="DQ665917">
    <property type="protein sequence ID" value="ABG25779.1"/>
    <property type="molecule type" value="Genomic_DNA"/>
</dbReference>
<proteinExistence type="predicted"/>
<dbReference type="GeneID" id="5141227"/>
<organism evidence="2">
    <name type="scientific">Ranid herpesvirus 1</name>
    <name type="common">Lucke tumor herpesvirus</name>
    <dbReference type="NCBI Taxonomy" id="85655"/>
    <lineage>
        <taxon>Viruses</taxon>
        <taxon>Duplodnaviria</taxon>
        <taxon>Heunggongvirae</taxon>
        <taxon>Peploviricota</taxon>
        <taxon>Herviviricetes</taxon>
        <taxon>Herpesvirales</taxon>
        <taxon>Alloherpesviridae</taxon>
        <taxon>Batravirus</taxon>
        <taxon>Batravirus ranidallo1</taxon>
    </lineage>
</organism>
<accession>Q14VR5</accession>
<keyword evidence="2" id="KW-1185">Reference proteome</keyword>
<reference evidence="1 2" key="2">
    <citation type="journal article" date="2006" name="J. Gen. Virol.">
        <title>Genome sequences of two frog herpesviruses.</title>
        <authorList>
            <person name="Davison A.J."/>
            <person name="Cunningham C."/>
            <person name="Sauerbier W."/>
            <person name="McKinnell R.G."/>
        </authorList>
    </citation>
    <scope>NUCLEOTIDE SEQUENCE [LARGE SCALE GENOMIC DNA]</scope>
    <source>
        <strain evidence="1 2">McKinnell</strain>
    </source>
</reference>
<protein>
    <submittedName>
        <fullName evidence="1">ORF43</fullName>
    </submittedName>
</protein>
<dbReference type="Proteomes" id="UP000011238">
    <property type="component" value="Segment"/>
</dbReference>
<sequence>MSPCRKHRHTLRRVHGILTRPNNPPAAICSSFYIRASLVALRYYYRTFLGLDMGNNTQAFNALCRQNPVTVAAFSSVPHTHAHSVSACWTLLGCTSRRSSIGQLLYVPRWTPSHTMAALCAAAYTRSVLEPLKLLDKDAALPAIYYALLLSTATTLPDEATARCCVAGAQLFAICLALSTDDISNVALGHPLLRAAAIADVRDTSLLISALGTPSPVPDIATLFQNSYALTSNLGPDVDSSIRTNVQQPMELILPLQNVGSIET</sequence>
<reference evidence="2" key="1">
    <citation type="journal article" date="1999" name="J. Cancer Res. Clin. Oncol.">
        <title>Genomic studies of the Lucke tumor herpesvirus (RaHV-1).</title>
        <authorList>
            <person name="Davison A.J."/>
            <person name="Sauerbier W."/>
            <person name="Dolan A."/>
            <person name="Addison C."/>
            <person name="McKinnell R.G."/>
        </authorList>
    </citation>
    <scope>NUCLEOTIDE SEQUENCE [LARGE SCALE GENOMIC DNA]</scope>
    <source>
        <strain evidence="2">McKinnell</strain>
    </source>
</reference>
<dbReference type="RefSeq" id="YP_656698.1">
    <property type="nucleotide sequence ID" value="NC_008211.1"/>
</dbReference>
<dbReference type="KEGG" id="vg:5141227"/>
<evidence type="ECO:0000313" key="1">
    <source>
        <dbReference type="EMBL" id="ABG25779.1"/>
    </source>
</evidence>